<evidence type="ECO:0000313" key="1">
    <source>
        <dbReference type="EMBL" id="KAJ2972212.1"/>
    </source>
</evidence>
<organism evidence="1 2">
    <name type="scientific">Zarea fungicola</name>
    <dbReference type="NCBI Taxonomy" id="93591"/>
    <lineage>
        <taxon>Eukaryota</taxon>
        <taxon>Fungi</taxon>
        <taxon>Dikarya</taxon>
        <taxon>Ascomycota</taxon>
        <taxon>Pezizomycotina</taxon>
        <taxon>Sordariomycetes</taxon>
        <taxon>Hypocreomycetidae</taxon>
        <taxon>Hypocreales</taxon>
        <taxon>Cordycipitaceae</taxon>
        <taxon>Zarea</taxon>
    </lineage>
</organism>
<keyword evidence="2" id="KW-1185">Reference proteome</keyword>
<protein>
    <submittedName>
        <fullName evidence="1">Uncharacterized protein</fullName>
    </submittedName>
</protein>
<dbReference type="EMBL" id="JANJQO010001193">
    <property type="protein sequence ID" value="KAJ2972212.1"/>
    <property type="molecule type" value="Genomic_DNA"/>
</dbReference>
<name>A0ACC1MZY7_9HYPO</name>
<dbReference type="Proteomes" id="UP001143910">
    <property type="component" value="Unassembled WGS sequence"/>
</dbReference>
<evidence type="ECO:0000313" key="2">
    <source>
        <dbReference type="Proteomes" id="UP001143910"/>
    </source>
</evidence>
<proteinExistence type="predicted"/>
<accession>A0ACC1MZY7</accession>
<gene>
    <name evidence="1" type="ORF">NQ176_g7283</name>
</gene>
<sequence>MASASGAASKRKRAGVTSLESATKSDSIEGPTAKNQIGGPNAKRQRANSGRAVQSPPGEKNAESGSEDSNNMPPPPIGELIHPAGGYRTNTPPTDRPVRVYADGVFDLFHLGHMRQLQQAKNAFPNITLVVGVTGDEETHARKGLTVMSAKERAESVRHCKWVDEVIEDCPWIVTREFLEENRLDYVAHDDLPYGADEGDDIYQPIKEAGKFLVTQRTEGPSVQAWYLAPGAQRQLAQEE</sequence>
<comment type="caution">
    <text evidence="1">The sequence shown here is derived from an EMBL/GenBank/DDBJ whole genome shotgun (WGS) entry which is preliminary data.</text>
</comment>
<reference evidence="1" key="1">
    <citation type="submission" date="2022-08" db="EMBL/GenBank/DDBJ databases">
        <title>Genome Sequence of Lecanicillium fungicola.</title>
        <authorList>
            <person name="Buettner E."/>
        </authorList>
    </citation>
    <scope>NUCLEOTIDE SEQUENCE</scope>
    <source>
        <strain evidence="1">Babe33</strain>
    </source>
</reference>